<dbReference type="AlphaFoldDB" id="A0A1I8GS50"/>
<name>A0A1I8GS50_9PLAT</name>
<protein>
    <submittedName>
        <fullName evidence="2">Secreted protein</fullName>
    </submittedName>
</protein>
<keyword evidence="1" id="KW-1185">Reference proteome</keyword>
<dbReference type="Proteomes" id="UP000095280">
    <property type="component" value="Unplaced"/>
</dbReference>
<proteinExistence type="predicted"/>
<evidence type="ECO:0000313" key="1">
    <source>
        <dbReference type="Proteomes" id="UP000095280"/>
    </source>
</evidence>
<dbReference type="WBParaSite" id="maker-uti_cns_0002958-snap-gene-0.4-mRNA-1">
    <property type="protein sequence ID" value="maker-uti_cns_0002958-snap-gene-0.4-mRNA-1"/>
    <property type="gene ID" value="maker-uti_cns_0002958-snap-gene-0.4"/>
</dbReference>
<evidence type="ECO:0000313" key="2">
    <source>
        <dbReference type="WBParaSite" id="maker-uti_cns_0002958-snap-gene-0.4-mRNA-1"/>
    </source>
</evidence>
<organism evidence="1 2">
    <name type="scientific">Macrostomum lignano</name>
    <dbReference type="NCBI Taxonomy" id="282301"/>
    <lineage>
        <taxon>Eukaryota</taxon>
        <taxon>Metazoa</taxon>
        <taxon>Spiralia</taxon>
        <taxon>Lophotrochozoa</taxon>
        <taxon>Platyhelminthes</taxon>
        <taxon>Rhabditophora</taxon>
        <taxon>Macrostomorpha</taxon>
        <taxon>Macrostomida</taxon>
        <taxon>Macrostomidae</taxon>
        <taxon>Macrostomum</taxon>
    </lineage>
</organism>
<sequence length="98" mass="11035">MLSSHSIIAAVCQVYRYNKTSIGRLIRRVSALSLILLSIIALKLVDLRPNSNFDILHGWTFAGSFRPVQTGDLEEQREPSEEGYLHVVLRVPVTVTEQ</sequence>
<reference evidence="2" key="1">
    <citation type="submission" date="2016-11" db="UniProtKB">
        <authorList>
            <consortium name="WormBaseParasite"/>
        </authorList>
    </citation>
    <scope>IDENTIFICATION</scope>
</reference>
<accession>A0A1I8GS50</accession>